<dbReference type="InterPro" id="IPR036259">
    <property type="entry name" value="MFS_trans_sf"/>
</dbReference>
<name>A0A427YWJ5_9TREE</name>
<feature type="transmembrane region" description="Helical" evidence="7">
    <location>
        <begin position="421"/>
        <end position="442"/>
    </location>
</feature>
<evidence type="ECO:0000256" key="3">
    <source>
        <dbReference type="ARBA" id="ARBA00022692"/>
    </source>
</evidence>
<keyword evidence="2" id="KW-0813">Transport</keyword>
<sequence length="483" mass="53327">MAPSQIADDPSLAVNDTKEGFDKPEDDQLEMVVGHDNHLASTRPKPDSMPTKMVRKMDLFVLPIVGILYILNYVDRSGLASAHVYGIVTDLHMTETDYSTAIAILFDICIMATIWGAVSACTALVKNRGQLWAVRVMLGLTEAPFFPGAVYFLSAWYTRQQLAKRIAALYMFQAAGQALGGFIAAGCLSLDGVHGIKGWRWLFIIEGVCTIGVGIIACFIMPEFPHNARMLKPIERDLAVWRLEAESGATEASDDIGTWKAFKLAMADKKLWLIIWCGGMGQTMGSVFNFFPTIISSLGYGKYQTLLLTVPPYVAAAIGYFIGSFVSDRYNVIYWVIISMLSLSFPVYLLGMLSPNTAGRYVAMMFMPVVGVIPQVMLNKIISLHFPRPNKKRAAAIAMNNAIGGISNVWTSYVWFGGPHFYVPLGTLLAAAVVFAASITAYRFWVLHLNKKLGGTPEEKQSVMKNHHITSEQLDLGWRYVGF</sequence>
<protein>
    <recommendedName>
        <fullName evidence="10">Major facilitator superfamily (MFS) profile domain-containing protein</fullName>
    </recommendedName>
</protein>
<keyword evidence="5 7" id="KW-0472">Membrane</keyword>
<dbReference type="PANTHER" id="PTHR43791">
    <property type="entry name" value="PERMEASE-RELATED"/>
    <property type="match status" value="1"/>
</dbReference>
<comment type="subcellular location">
    <subcellularLocation>
        <location evidence="1">Membrane</location>
        <topology evidence="1">Multi-pass membrane protein</topology>
    </subcellularLocation>
</comment>
<keyword evidence="9" id="KW-1185">Reference proteome</keyword>
<dbReference type="GO" id="GO:0022857">
    <property type="term" value="F:transmembrane transporter activity"/>
    <property type="evidence" value="ECO:0007669"/>
    <property type="project" value="InterPro"/>
</dbReference>
<evidence type="ECO:0000313" key="9">
    <source>
        <dbReference type="Proteomes" id="UP000279259"/>
    </source>
</evidence>
<dbReference type="Proteomes" id="UP000279259">
    <property type="component" value="Unassembled WGS sequence"/>
</dbReference>
<keyword evidence="3 7" id="KW-0812">Transmembrane</keyword>
<proteinExistence type="predicted"/>
<accession>A0A427YWJ5</accession>
<keyword evidence="4 7" id="KW-1133">Transmembrane helix</keyword>
<feature type="transmembrane region" description="Helical" evidence="7">
    <location>
        <begin position="394"/>
        <end position="415"/>
    </location>
</feature>
<evidence type="ECO:0000313" key="8">
    <source>
        <dbReference type="EMBL" id="RSH95510.1"/>
    </source>
</evidence>
<evidence type="ECO:0000256" key="6">
    <source>
        <dbReference type="SAM" id="MobiDB-lite"/>
    </source>
</evidence>
<reference evidence="8 9" key="1">
    <citation type="submission" date="2018-11" db="EMBL/GenBank/DDBJ databases">
        <title>Genome sequence of Saitozyma podzolica DSM 27192.</title>
        <authorList>
            <person name="Aliyu H."/>
            <person name="Gorte O."/>
            <person name="Ochsenreither K."/>
        </authorList>
    </citation>
    <scope>NUCLEOTIDE SEQUENCE [LARGE SCALE GENOMIC DNA]</scope>
    <source>
        <strain evidence="8 9">DSM 27192</strain>
    </source>
</reference>
<dbReference type="PANTHER" id="PTHR43791:SF23">
    <property type="entry name" value="MAJOR FACILITATOR SUPERFAMILY (MFS) PROFILE DOMAIN-CONTAINING PROTEIN"/>
    <property type="match status" value="1"/>
</dbReference>
<dbReference type="GO" id="GO:0016020">
    <property type="term" value="C:membrane"/>
    <property type="evidence" value="ECO:0007669"/>
    <property type="project" value="UniProtKB-SubCell"/>
</dbReference>
<evidence type="ECO:0000256" key="7">
    <source>
        <dbReference type="SAM" id="Phobius"/>
    </source>
</evidence>
<evidence type="ECO:0000256" key="5">
    <source>
        <dbReference type="ARBA" id="ARBA00023136"/>
    </source>
</evidence>
<dbReference type="InterPro" id="IPR011701">
    <property type="entry name" value="MFS"/>
</dbReference>
<dbReference type="EMBL" id="RSCD01000001">
    <property type="protein sequence ID" value="RSH95510.1"/>
    <property type="molecule type" value="Genomic_DNA"/>
</dbReference>
<feature type="transmembrane region" description="Helical" evidence="7">
    <location>
        <begin position="271"/>
        <end position="291"/>
    </location>
</feature>
<feature type="region of interest" description="Disordered" evidence="6">
    <location>
        <begin position="1"/>
        <end position="26"/>
    </location>
</feature>
<comment type="caution">
    <text evidence="8">The sequence shown here is derived from an EMBL/GenBank/DDBJ whole genome shotgun (WGS) entry which is preliminary data.</text>
</comment>
<feature type="transmembrane region" description="Helical" evidence="7">
    <location>
        <begin position="57"/>
        <end position="74"/>
    </location>
</feature>
<gene>
    <name evidence="8" type="ORF">EHS25_000602</name>
</gene>
<dbReference type="Pfam" id="PF07690">
    <property type="entry name" value="MFS_1"/>
    <property type="match status" value="1"/>
</dbReference>
<dbReference type="Gene3D" id="1.20.1250.20">
    <property type="entry name" value="MFS general substrate transporter like domains"/>
    <property type="match status" value="1"/>
</dbReference>
<evidence type="ECO:0008006" key="10">
    <source>
        <dbReference type="Google" id="ProtNLM"/>
    </source>
</evidence>
<dbReference type="AlphaFoldDB" id="A0A427YWJ5"/>
<evidence type="ECO:0000256" key="1">
    <source>
        <dbReference type="ARBA" id="ARBA00004141"/>
    </source>
</evidence>
<feature type="transmembrane region" description="Helical" evidence="7">
    <location>
        <begin position="361"/>
        <end position="382"/>
    </location>
</feature>
<feature type="transmembrane region" description="Helical" evidence="7">
    <location>
        <begin position="198"/>
        <end position="222"/>
    </location>
</feature>
<dbReference type="SUPFAM" id="SSF103473">
    <property type="entry name" value="MFS general substrate transporter"/>
    <property type="match status" value="1"/>
</dbReference>
<evidence type="ECO:0000256" key="4">
    <source>
        <dbReference type="ARBA" id="ARBA00022989"/>
    </source>
</evidence>
<evidence type="ECO:0000256" key="2">
    <source>
        <dbReference type="ARBA" id="ARBA00022448"/>
    </source>
</evidence>
<organism evidence="8 9">
    <name type="scientific">Saitozyma podzolica</name>
    <dbReference type="NCBI Taxonomy" id="1890683"/>
    <lineage>
        <taxon>Eukaryota</taxon>
        <taxon>Fungi</taxon>
        <taxon>Dikarya</taxon>
        <taxon>Basidiomycota</taxon>
        <taxon>Agaricomycotina</taxon>
        <taxon>Tremellomycetes</taxon>
        <taxon>Tremellales</taxon>
        <taxon>Trimorphomycetaceae</taxon>
        <taxon>Saitozyma</taxon>
    </lineage>
</organism>
<feature type="transmembrane region" description="Helical" evidence="7">
    <location>
        <begin position="303"/>
        <end position="325"/>
    </location>
</feature>
<feature type="transmembrane region" description="Helical" evidence="7">
    <location>
        <begin position="101"/>
        <end position="125"/>
    </location>
</feature>
<feature type="transmembrane region" description="Helical" evidence="7">
    <location>
        <begin position="167"/>
        <end position="186"/>
    </location>
</feature>
<dbReference type="OrthoDB" id="2962993at2759"/>
<feature type="transmembrane region" description="Helical" evidence="7">
    <location>
        <begin position="332"/>
        <end position="349"/>
    </location>
</feature>